<reference evidence="2" key="1">
    <citation type="submission" date="2022-11" db="UniProtKB">
        <authorList>
            <consortium name="WormBaseParasite"/>
        </authorList>
    </citation>
    <scope>IDENTIFICATION</scope>
</reference>
<proteinExistence type="predicted"/>
<dbReference type="WBParaSite" id="ES5_v2.g16829.t1">
    <property type="protein sequence ID" value="ES5_v2.g16829.t1"/>
    <property type="gene ID" value="ES5_v2.g16829"/>
</dbReference>
<sequence length="494" mass="57390">MSRMRATQSQAEKSYSPEDYIKLNAILASNPGRAVVYRTYSSKGQIEPRLFVFDDSNNGRPYALSNNKPTMTWRCLKCRQIDEHWKSVIFCENDDDTITMEDGKDRNGHITIHKCKKEEFKPEDEAVKHLSSKKFPNLKMFQKETSRNEIPLSMELQQKNINIFFESEKAELLRYLENENWEPESVPAIYQQLFYHSKLKVLVKHSISKYYLARSAIILLRKTNDFLNLVEMCPDRNESVLLNMIEVFDAFNDRTRKLIIGKDDVKLGPKLTIEIYALAARSLQFIIELIQALKDASKEILSTEKHDLIKHFDSTSRDYQDHVDEILGELFEAARNAVVKHLDSWTPQGEAPTPAFQKVMAKIRKFYNGFSSVMPPSEITKILLRVHNNVKAEYRNILNQHGVTPQNALSYGLASADFDYYVENMRALPNCENFPNDTINDVYGKENYKKKTQEEQPSRHYPFLGTIDRRVLDFEKLCSVSFSYVNVYACMICF</sequence>
<name>A0AC34FHI5_9BILA</name>
<evidence type="ECO:0000313" key="1">
    <source>
        <dbReference type="Proteomes" id="UP000887579"/>
    </source>
</evidence>
<organism evidence="1 2">
    <name type="scientific">Panagrolaimus sp. ES5</name>
    <dbReference type="NCBI Taxonomy" id="591445"/>
    <lineage>
        <taxon>Eukaryota</taxon>
        <taxon>Metazoa</taxon>
        <taxon>Ecdysozoa</taxon>
        <taxon>Nematoda</taxon>
        <taxon>Chromadorea</taxon>
        <taxon>Rhabditida</taxon>
        <taxon>Tylenchina</taxon>
        <taxon>Panagrolaimomorpha</taxon>
        <taxon>Panagrolaimoidea</taxon>
        <taxon>Panagrolaimidae</taxon>
        <taxon>Panagrolaimus</taxon>
    </lineage>
</organism>
<accession>A0AC34FHI5</accession>
<dbReference type="Proteomes" id="UP000887579">
    <property type="component" value="Unplaced"/>
</dbReference>
<protein>
    <submittedName>
        <fullName evidence="2">Vacuolar protein sorting-associated protein 54 C-terminal domain-containing protein</fullName>
    </submittedName>
</protein>
<evidence type="ECO:0000313" key="2">
    <source>
        <dbReference type="WBParaSite" id="ES5_v2.g16829.t1"/>
    </source>
</evidence>